<feature type="compositionally biased region" description="Pro residues" evidence="1">
    <location>
        <begin position="63"/>
        <end position="77"/>
    </location>
</feature>
<evidence type="ECO:0008006" key="4">
    <source>
        <dbReference type="Google" id="ProtNLM"/>
    </source>
</evidence>
<evidence type="ECO:0000313" key="3">
    <source>
        <dbReference type="Proteomes" id="UP001385892"/>
    </source>
</evidence>
<evidence type="ECO:0000256" key="1">
    <source>
        <dbReference type="SAM" id="MobiDB-lite"/>
    </source>
</evidence>
<organism evidence="2 3">
    <name type="scientific">Variovorax rhizosphaerae</name>
    <dbReference type="NCBI Taxonomy" id="1836200"/>
    <lineage>
        <taxon>Bacteria</taxon>
        <taxon>Pseudomonadati</taxon>
        <taxon>Pseudomonadota</taxon>
        <taxon>Betaproteobacteria</taxon>
        <taxon>Burkholderiales</taxon>
        <taxon>Comamonadaceae</taxon>
        <taxon>Variovorax</taxon>
    </lineage>
</organism>
<reference evidence="2 3" key="1">
    <citation type="submission" date="2024-03" db="EMBL/GenBank/DDBJ databases">
        <title>Novel species of the genus Variovorax.</title>
        <authorList>
            <person name="Liu Q."/>
            <person name="Xin Y.-H."/>
        </authorList>
    </citation>
    <scope>NUCLEOTIDE SEQUENCE [LARGE SCALE GENOMIC DNA]</scope>
    <source>
        <strain evidence="2 3">KACC 18900</strain>
    </source>
</reference>
<dbReference type="Proteomes" id="UP001385892">
    <property type="component" value="Unassembled WGS sequence"/>
</dbReference>
<evidence type="ECO:0000313" key="2">
    <source>
        <dbReference type="EMBL" id="MEJ8849502.1"/>
    </source>
</evidence>
<comment type="caution">
    <text evidence="2">The sequence shown here is derived from an EMBL/GenBank/DDBJ whole genome shotgun (WGS) entry which is preliminary data.</text>
</comment>
<dbReference type="EMBL" id="JBBKZT010000011">
    <property type="protein sequence ID" value="MEJ8849502.1"/>
    <property type="molecule type" value="Genomic_DNA"/>
</dbReference>
<dbReference type="RefSeq" id="WP_340344636.1">
    <property type="nucleotide sequence ID" value="NZ_JBBKZT010000011.1"/>
</dbReference>
<feature type="compositionally biased region" description="Pro residues" evidence="1">
    <location>
        <begin position="42"/>
        <end position="51"/>
    </location>
</feature>
<sequence length="159" mass="16639">MNSANLMLRTGMPAALLCFLAACDTPAGYGGGYGNSYGQQPAYPPQPPEYGPAPGYGYGAPSRYPPPQPEYRPPPPGYGQRPPNYSAPAPDFGPTAPAIANQNCIRAAADAFKKPWQTIVLGGSQRMPDGNYAVQLTSGSDGRRMVCVSSGMGNVLGLR</sequence>
<protein>
    <recommendedName>
        <fullName evidence="4">Lipoprotein</fullName>
    </recommendedName>
</protein>
<proteinExistence type="predicted"/>
<keyword evidence="3" id="KW-1185">Reference proteome</keyword>
<feature type="region of interest" description="Disordered" evidence="1">
    <location>
        <begin position="40"/>
        <end position="94"/>
    </location>
</feature>
<accession>A0ABU8WSM0</accession>
<feature type="compositionally biased region" description="Low complexity" evidence="1">
    <location>
        <begin position="52"/>
        <end position="62"/>
    </location>
</feature>
<gene>
    <name evidence="2" type="ORF">WKW82_22825</name>
</gene>
<name>A0ABU8WSM0_9BURK</name>